<dbReference type="PROSITE" id="PS51857">
    <property type="entry name" value="CSD_2"/>
    <property type="match status" value="1"/>
</dbReference>
<evidence type="ECO:0000256" key="1">
    <source>
        <dbReference type="SAM" id="Phobius"/>
    </source>
</evidence>
<evidence type="ECO:0000313" key="2">
    <source>
        <dbReference type="EMBL" id="APO80017.1"/>
    </source>
</evidence>
<gene>
    <name evidence="2" type="ORF">BL240_00280</name>
</gene>
<evidence type="ECO:0000313" key="3">
    <source>
        <dbReference type="Proteomes" id="UP000185146"/>
    </source>
</evidence>
<dbReference type="AlphaFoldDB" id="A0A1L5PIF4"/>
<dbReference type="InterPro" id="IPR002059">
    <property type="entry name" value="CSP_DNA-bd"/>
</dbReference>
<keyword evidence="1" id="KW-1133">Transmembrane helix</keyword>
<dbReference type="GO" id="GO:0005829">
    <property type="term" value="C:cytosol"/>
    <property type="evidence" value="ECO:0007669"/>
    <property type="project" value="UniProtKB-ARBA"/>
</dbReference>
<dbReference type="RefSeq" id="WP_010951894.1">
    <property type="nucleotide sequence ID" value="NZ_CABEEI010000015.1"/>
</dbReference>
<dbReference type="Proteomes" id="UP000185146">
    <property type="component" value="Chromosome"/>
</dbReference>
<keyword evidence="1" id="KW-0472">Membrane</keyword>
<dbReference type="GO" id="GO:0003676">
    <property type="term" value="F:nucleic acid binding"/>
    <property type="evidence" value="ECO:0007669"/>
    <property type="project" value="InterPro"/>
</dbReference>
<dbReference type="InterPro" id="IPR012340">
    <property type="entry name" value="NA-bd_OB-fold"/>
</dbReference>
<feature type="transmembrane region" description="Helical" evidence="1">
    <location>
        <begin position="219"/>
        <end position="241"/>
    </location>
</feature>
<proteinExistence type="predicted"/>
<dbReference type="InterPro" id="IPR011129">
    <property type="entry name" value="CSD"/>
</dbReference>
<dbReference type="EMBL" id="CP018743">
    <property type="protein sequence ID" value="APO80017.1"/>
    <property type="molecule type" value="Genomic_DNA"/>
</dbReference>
<sequence>MSEKPDQEDTLTSGVVRSFMPEKGFGFIQGDDGRSYFVHIKNVEGGELFDGQSVAFEGQPGPKGYRAVKVKPGERPPPPGYAYESPNHFIWTRDSKARGFDTIFTFGSGWAESNNPNEARALLERASMERGGNAVLNVHLEKYSRSDGCSNYHYTVHRFTGDYANVQKIVTTTDQNWIANCAQWERDVLARIENENAQPAGWDTGVTSLVPPGAFKHGAILLLSWTATFMKILGFAIVALAKQMRR</sequence>
<keyword evidence="1" id="KW-0812">Transmembrane</keyword>
<dbReference type="SMART" id="SM00357">
    <property type="entry name" value="CSP"/>
    <property type="match status" value="1"/>
</dbReference>
<dbReference type="Gene3D" id="2.40.50.140">
    <property type="entry name" value="Nucleic acid-binding proteins"/>
    <property type="match status" value="1"/>
</dbReference>
<accession>A0A1L5PIF4</accession>
<protein>
    <submittedName>
        <fullName evidence="2">Cold-shock protein</fullName>
    </submittedName>
</protein>
<reference evidence="2 3" key="1">
    <citation type="submission" date="2016-12" db="EMBL/GenBank/DDBJ databases">
        <title>Draft Genome Sequence of Mercury Resistant Pseudomonas DRA525.</title>
        <authorList>
            <person name="Drace K.M."/>
        </authorList>
    </citation>
    <scope>NUCLEOTIDE SEQUENCE [LARGE SCALE GENOMIC DNA]</scope>
    <source>
        <strain evidence="2 3">DRA525</strain>
    </source>
</reference>
<name>A0A1L5PIF4_PSEPU</name>
<organism evidence="2 3">
    <name type="scientific">Pseudomonas putida</name>
    <name type="common">Arthrobacter siderocapsulatus</name>
    <dbReference type="NCBI Taxonomy" id="303"/>
    <lineage>
        <taxon>Bacteria</taxon>
        <taxon>Pseudomonadati</taxon>
        <taxon>Pseudomonadota</taxon>
        <taxon>Gammaproteobacteria</taxon>
        <taxon>Pseudomonadales</taxon>
        <taxon>Pseudomonadaceae</taxon>
        <taxon>Pseudomonas</taxon>
    </lineage>
</organism>
<dbReference type="SUPFAM" id="SSF50249">
    <property type="entry name" value="Nucleic acid-binding proteins"/>
    <property type="match status" value="1"/>
</dbReference>
<dbReference type="CDD" id="cd04458">
    <property type="entry name" value="CSP_CDS"/>
    <property type="match status" value="1"/>
</dbReference>
<dbReference type="Pfam" id="PF00313">
    <property type="entry name" value="CSD"/>
    <property type="match status" value="1"/>
</dbReference>